<dbReference type="Proteomes" id="UP000887565">
    <property type="component" value="Unplaced"/>
</dbReference>
<sequence>MGYVQRSVCKRKHINFRLRYSDRKTLDTPTNFSSLLSYDLAAQPFNQTSSLNDGDDKSAKLCLTKTNLTTAFVMLMFCLSLAVAGAAALLFFICRCGRKPEPRRYVVRNDSTLTLNSAGRGLTEAPKF</sequence>
<dbReference type="WBParaSite" id="nRc.2.0.1.t25210-RA">
    <property type="protein sequence ID" value="nRc.2.0.1.t25210-RA"/>
    <property type="gene ID" value="nRc.2.0.1.g25210"/>
</dbReference>
<evidence type="ECO:0000313" key="2">
    <source>
        <dbReference type="Proteomes" id="UP000887565"/>
    </source>
</evidence>
<reference evidence="3" key="1">
    <citation type="submission" date="2022-11" db="UniProtKB">
        <authorList>
            <consortium name="WormBaseParasite"/>
        </authorList>
    </citation>
    <scope>IDENTIFICATION</scope>
</reference>
<dbReference type="AlphaFoldDB" id="A0A915JFA5"/>
<keyword evidence="1" id="KW-1133">Transmembrane helix</keyword>
<evidence type="ECO:0000313" key="3">
    <source>
        <dbReference type="WBParaSite" id="nRc.2.0.1.t25210-RA"/>
    </source>
</evidence>
<protein>
    <submittedName>
        <fullName evidence="3">Uncharacterized protein</fullName>
    </submittedName>
</protein>
<accession>A0A915JFA5</accession>
<keyword evidence="2" id="KW-1185">Reference proteome</keyword>
<proteinExistence type="predicted"/>
<evidence type="ECO:0000256" key="1">
    <source>
        <dbReference type="SAM" id="Phobius"/>
    </source>
</evidence>
<organism evidence="2 3">
    <name type="scientific">Romanomermis culicivorax</name>
    <name type="common">Nematode worm</name>
    <dbReference type="NCBI Taxonomy" id="13658"/>
    <lineage>
        <taxon>Eukaryota</taxon>
        <taxon>Metazoa</taxon>
        <taxon>Ecdysozoa</taxon>
        <taxon>Nematoda</taxon>
        <taxon>Enoplea</taxon>
        <taxon>Dorylaimia</taxon>
        <taxon>Mermithida</taxon>
        <taxon>Mermithoidea</taxon>
        <taxon>Mermithidae</taxon>
        <taxon>Romanomermis</taxon>
    </lineage>
</organism>
<keyword evidence="1" id="KW-0812">Transmembrane</keyword>
<feature type="transmembrane region" description="Helical" evidence="1">
    <location>
        <begin position="71"/>
        <end position="94"/>
    </location>
</feature>
<keyword evidence="1" id="KW-0472">Membrane</keyword>
<name>A0A915JFA5_ROMCU</name>